<accession>A0A1S9TBI0</accession>
<dbReference type="Gene3D" id="2.70.70.10">
    <property type="entry name" value="Glucose Permease (Domain IIA)"/>
    <property type="match status" value="1"/>
</dbReference>
<sequence>MKYEKLSKKIIQGIGGKENVKSVVHCATRLRFQLNNKTLLDKEKLEHLEGVLSVVESTGQIQIVIGSNVADVYNDLVQVGNFNSGSVQSNNQPKEKVKLTAMIFELISGTFTPLLAPLAGAGMLKAILAVLVMFGVLSEKSGTYGILAAAGNAILYFLPVMIGITLAIKLGANGYMGGIIGASLLEPNFTSLMSNGDTTSFLGIPVLLMDYSSSIVPSFIAVLIYAQLEKFLKKVIHKDLQLFLSPMISLIIIVPLTVLAFGPFGIYVGKMITSSINFLSEHSGLLTGAVIGGTMIILVVFGLHWALIPMSIENLTNGGDPIDPMWAASTFAQMGIALGIFLKTKDKKLKSLAGSTTITGLLSGVTEPIIYGLILTHKRTLAYVIIVGAIGGAFIGSFKAEAKAFMLHSIFTLGGSTTPWLPYFLMILLTVGGATLLTYFFGYEDKPSKQKGKMEGEPKQLSNPNNTKKVLNKQIINSPLSGQVIPLSQVNDQVFSSEAMGKGIAIDPNKGEVISPVNGTVTTMFPTGHAVGITSDDGIEILIHVGIDTVQLDGKYYTKLVETGDSVSMGQSLIQFEIDKIKEAGYETTTPIIVTNSNQFLDIIQTTNQSVSTNANLLTIVK</sequence>
<dbReference type="Gene3D" id="3.30.1360.60">
    <property type="entry name" value="Glucose permease domain IIB"/>
    <property type="match status" value="1"/>
</dbReference>
<evidence type="ECO:0000256" key="5">
    <source>
        <dbReference type="ARBA" id="ARBA00022679"/>
    </source>
</evidence>
<keyword evidence="4" id="KW-0762">Sugar transport</keyword>
<reference evidence="12 13" key="1">
    <citation type="submission" date="2017-01" db="EMBL/GenBank/DDBJ databases">
        <title>Bacillus cereus isolates.</title>
        <authorList>
            <person name="Beno S.M."/>
        </authorList>
    </citation>
    <scope>NUCLEOTIDE SEQUENCE [LARGE SCALE GENOMIC DNA]</scope>
    <source>
        <strain evidence="12 13">FSL H8-0485</strain>
    </source>
</reference>
<dbReference type="Proteomes" id="UP000190906">
    <property type="component" value="Unassembled WGS sequence"/>
</dbReference>
<gene>
    <name evidence="12" type="ORF">BW897_30320</name>
</gene>
<evidence type="ECO:0000256" key="4">
    <source>
        <dbReference type="ARBA" id="ARBA00022597"/>
    </source>
</evidence>
<dbReference type="InterPro" id="IPR036878">
    <property type="entry name" value="Glu_permease_IIB"/>
</dbReference>
<dbReference type="InterPro" id="IPR050558">
    <property type="entry name" value="PTS_Sugar-Specific_Components"/>
</dbReference>
<dbReference type="InterPro" id="IPR001127">
    <property type="entry name" value="PTS_EIIA_1_perm"/>
</dbReference>
<dbReference type="EMBL" id="MUAJ01000067">
    <property type="protein sequence ID" value="OOR07386.1"/>
    <property type="molecule type" value="Genomic_DNA"/>
</dbReference>
<dbReference type="FunFam" id="2.70.70.10:FF:000001">
    <property type="entry name" value="PTS system glucose-specific IIA component"/>
    <property type="match status" value="1"/>
</dbReference>
<dbReference type="PANTHER" id="PTHR30175:SF1">
    <property type="entry name" value="PTS SYSTEM ARBUTIN-, CELLOBIOSE-, AND SALICIN-SPECIFIC EIIBC COMPONENT-RELATED"/>
    <property type="match status" value="1"/>
</dbReference>
<keyword evidence="2" id="KW-0813">Transport</keyword>
<keyword evidence="6" id="KW-0598">Phosphotransferase system</keyword>
<dbReference type="GO" id="GO:0016301">
    <property type="term" value="F:kinase activity"/>
    <property type="evidence" value="ECO:0007669"/>
    <property type="project" value="UniProtKB-KW"/>
</dbReference>
<evidence type="ECO:0000256" key="9">
    <source>
        <dbReference type="ARBA" id="ARBA00022989"/>
    </source>
</evidence>
<dbReference type="AlphaFoldDB" id="A0A1S9TBI0"/>
<dbReference type="Pfam" id="PF00358">
    <property type="entry name" value="PTS_EIIA_1"/>
    <property type="match status" value="1"/>
</dbReference>
<dbReference type="InterPro" id="IPR013013">
    <property type="entry name" value="PTS_EIIC_1"/>
</dbReference>
<evidence type="ECO:0000256" key="11">
    <source>
        <dbReference type="ARBA" id="ARBA00038632"/>
    </source>
</evidence>
<keyword evidence="10" id="KW-0472">Membrane</keyword>
<evidence type="ECO:0000256" key="10">
    <source>
        <dbReference type="ARBA" id="ARBA00023136"/>
    </source>
</evidence>
<dbReference type="SUPFAM" id="SSF51261">
    <property type="entry name" value="Duplicated hybrid motif"/>
    <property type="match status" value="1"/>
</dbReference>
<evidence type="ECO:0000313" key="12">
    <source>
        <dbReference type="EMBL" id="OOR07386.1"/>
    </source>
</evidence>
<dbReference type="NCBIfam" id="TIGR00830">
    <property type="entry name" value="PTBA"/>
    <property type="match status" value="1"/>
</dbReference>
<dbReference type="GO" id="GO:0009401">
    <property type="term" value="P:phosphoenolpyruvate-dependent sugar phosphotransferase system"/>
    <property type="evidence" value="ECO:0007669"/>
    <property type="project" value="UniProtKB-KW"/>
</dbReference>
<dbReference type="GO" id="GO:0008982">
    <property type="term" value="F:protein-N(PI)-phosphohistidine-sugar phosphotransferase activity"/>
    <property type="evidence" value="ECO:0007669"/>
    <property type="project" value="InterPro"/>
</dbReference>
<dbReference type="PROSITE" id="PS01035">
    <property type="entry name" value="PTS_EIIB_TYPE_1_CYS"/>
    <property type="match status" value="1"/>
</dbReference>
<comment type="subunit">
    <text evidence="11">Heterodimer with glycerol kinase (glpk).</text>
</comment>
<evidence type="ECO:0000256" key="3">
    <source>
        <dbReference type="ARBA" id="ARBA00022475"/>
    </source>
</evidence>
<dbReference type="InterPro" id="IPR018113">
    <property type="entry name" value="PTrfase_EIIB_Cys"/>
</dbReference>
<keyword evidence="8" id="KW-0418">Kinase</keyword>
<dbReference type="CDD" id="cd00212">
    <property type="entry name" value="PTS_IIB_glc"/>
    <property type="match status" value="1"/>
</dbReference>
<dbReference type="PROSITE" id="PS51098">
    <property type="entry name" value="PTS_EIIB_TYPE_1"/>
    <property type="match status" value="1"/>
</dbReference>
<dbReference type="InterPro" id="IPR011297">
    <property type="entry name" value="PTS_IIABC_b_glu"/>
</dbReference>
<evidence type="ECO:0000256" key="6">
    <source>
        <dbReference type="ARBA" id="ARBA00022683"/>
    </source>
</evidence>
<evidence type="ECO:0000256" key="2">
    <source>
        <dbReference type="ARBA" id="ARBA00022448"/>
    </source>
</evidence>
<keyword evidence="3" id="KW-1003">Cell membrane</keyword>
<dbReference type="PROSITE" id="PS51093">
    <property type="entry name" value="PTS_EIIA_TYPE_1"/>
    <property type="match status" value="1"/>
</dbReference>
<evidence type="ECO:0000256" key="8">
    <source>
        <dbReference type="ARBA" id="ARBA00022777"/>
    </source>
</evidence>
<evidence type="ECO:0000256" key="1">
    <source>
        <dbReference type="ARBA" id="ARBA00004651"/>
    </source>
</evidence>
<dbReference type="RefSeq" id="WP_078205716.1">
    <property type="nucleotide sequence ID" value="NZ_MUAJ01000067.1"/>
</dbReference>
<comment type="caution">
    <text evidence="12">The sequence shown here is derived from an EMBL/GenBank/DDBJ whole genome shotgun (WGS) entry which is preliminary data.</text>
</comment>
<dbReference type="FunFam" id="3.30.1360.60:FF:000001">
    <property type="entry name" value="PTS system glucose-specific IIBC component PtsG"/>
    <property type="match status" value="1"/>
</dbReference>
<dbReference type="GO" id="GO:0005886">
    <property type="term" value="C:plasma membrane"/>
    <property type="evidence" value="ECO:0007669"/>
    <property type="project" value="UniProtKB-SubCell"/>
</dbReference>
<dbReference type="Pfam" id="PF00367">
    <property type="entry name" value="PTS_EIIB"/>
    <property type="match status" value="1"/>
</dbReference>
<dbReference type="SUPFAM" id="SSF55604">
    <property type="entry name" value="Glucose permease domain IIB"/>
    <property type="match status" value="1"/>
</dbReference>
<dbReference type="InterPro" id="IPR001996">
    <property type="entry name" value="PTS_IIB_1"/>
</dbReference>
<evidence type="ECO:0000313" key="13">
    <source>
        <dbReference type="Proteomes" id="UP000190906"/>
    </source>
</evidence>
<dbReference type="PANTHER" id="PTHR30175">
    <property type="entry name" value="PHOSPHOTRANSFERASE SYSTEM TRANSPORT PROTEIN"/>
    <property type="match status" value="1"/>
</dbReference>
<dbReference type="Pfam" id="PF02378">
    <property type="entry name" value="PTS_EIIC"/>
    <property type="match status" value="1"/>
</dbReference>
<dbReference type="InterPro" id="IPR003352">
    <property type="entry name" value="PTS_EIIC"/>
</dbReference>
<dbReference type="NCBIfam" id="TIGR01995">
    <property type="entry name" value="PTS-II-ABC-beta"/>
    <property type="match status" value="1"/>
</dbReference>
<organism evidence="12 13">
    <name type="scientific">Bacillus cereus</name>
    <dbReference type="NCBI Taxonomy" id="1396"/>
    <lineage>
        <taxon>Bacteria</taxon>
        <taxon>Bacillati</taxon>
        <taxon>Bacillota</taxon>
        <taxon>Bacilli</taxon>
        <taxon>Bacillales</taxon>
        <taxon>Bacillaceae</taxon>
        <taxon>Bacillus</taxon>
        <taxon>Bacillus cereus group</taxon>
    </lineage>
</organism>
<evidence type="ECO:0000256" key="7">
    <source>
        <dbReference type="ARBA" id="ARBA00022692"/>
    </source>
</evidence>
<name>A0A1S9TBI0_BACCE</name>
<proteinExistence type="predicted"/>
<keyword evidence="5" id="KW-0808">Transferase</keyword>
<keyword evidence="7" id="KW-0812">Transmembrane</keyword>
<protein>
    <submittedName>
        <fullName evidence="12">PTS beta-glucoside transporter subunit EIIBCA</fullName>
    </submittedName>
</protein>
<comment type="subcellular location">
    <subcellularLocation>
        <location evidence="1">Cell membrane</location>
        <topology evidence="1">Multi-pass membrane protein</topology>
    </subcellularLocation>
</comment>
<keyword evidence="9" id="KW-1133">Transmembrane helix</keyword>
<dbReference type="PROSITE" id="PS00371">
    <property type="entry name" value="PTS_EIIA_TYPE_1_HIS"/>
    <property type="match status" value="1"/>
</dbReference>
<dbReference type="InterPro" id="IPR011055">
    <property type="entry name" value="Dup_hybrid_motif"/>
</dbReference>
<dbReference type="PROSITE" id="PS51103">
    <property type="entry name" value="PTS_EIIC_TYPE_1"/>
    <property type="match status" value="1"/>
</dbReference>